<protein>
    <submittedName>
        <fullName evidence="9">ABC transporter permease</fullName>
    </submittedName>
</protein>
<accession>A0ABY7M4F8</accession>
<dbReference type="PANTHER" id="PTHR43738">
    <property type="entry name" value="ABC TRANSPORTER, MEMBRANE PROTEIN"/>
    <property type="match status" value="1"/>
</dbReference>
<keyword evidence="2" id="KW-0813">Transport</keyword>
<dbReference type="RefSeq" id="WP_270055950.1">
    <property type="nucleotide sequence ID" value="NZ_CP115149.1"/>
</dbReference>
<evidence type="ECO:0000313" key="10">
    <source>
        <dbReference type="Proteomes" id="UP001212803"/>
    </source>
</evidence>
<keyword evidence="4 7" id="KW-0812">Transmembrane</keyword>
<dbReference type="Pfam" id="PF02687">
    <property type="entry name" value="FtsX"/>
    <property type="match status" value="1"/>
</dbReference>
<reference evidence="9 10" key="1">
    <citation type="journal article" date="2023" name="ISME J.">
        <title>Thermophilic Dehalococcoidia with unusual traits shed light on an unexpected past.</title>
        <authorList>
            <person name="Palmer M."/>
            <person name="Covington J.K."/>
            <person name="Zhou E.M."/>
            <person name="Thomas S.C."/>
            <person name="Habib N."/>
            <person name="Seymour C.O."/>
            <person name="Lai D."/>
            <person name="Johnston J."/>
            <person name="Hashimi A."/>
            <person name="Jiao J.Y."/>
            <person name="Muok A.R."/>
            <person name="Liu L."/>
            <person name="Xian W.D."/>
            <person name="Zhi X.Y."/>
            <person name="Li M.M."/>
            <person name="Silva L.P."/>
            <person name="Bowen B.P."/>
            <person name="Louie K."/>
            <person name="Briegel A."/>
            <person name="Pett-Ridge J."/>
            <person name="Weber P.K."/>
            <person name="Tocheva E.I."/>
            <person name="Woyke T."/>
            <person name="Northen T.R."/>
            <person name="Mayali X."/>
            <person name="Li W.J."/>
            <person name="Hedlund B.P."/>
        </authorList>
    </citation>
    <scope>NUCLEOTIDE SEQUENCE [LARGE SCALE GENOMIC DNA]</scope>
    <source>
        <strain evidence="9 10">YIM 72310</strain>
    </source>
</reference>
<dbReference type="EMBL" id="CP115149">
    <property type="protein sequence ID" value="WBL35424.1"/>
    <property type="molecule type" value="Genomic_DNA"/>
</dbReference>
<evidence type="ECO:0000256" key="2">
    <source>
        <dbReference type="ARBA" id="ARBA00022448"/>
    </source>
</evidence>
<sequence>MIGFLEIRRRKLQFALVGLIVTLISYLVLMINGLGVGLNEQAGRALRNFDADAIAYSDRAGLSVIRSELSAETVERIEAESGARESAPLGYMAVNYTRNDGKVKSAAVLGYDPGTIGEPPVTEGRPLTPADADGLLADRQFLRASGLKVGDTVRLAIRLQEREFTIVGELNEGAFFFQPSVYMLRSTWQEMKYGTNAPGTPVASVVLLKGDGLAGKRGAGWEAVSKSTAFANIEGVSGQQSTVQALQVFGYLIGGLVIGVFFYVLTLQKTPQIGVLKAVGATTGFIFRQLLVQALLVALGGVAIAVPLAWLTNEGIKQVPDPVPIAFTTGTFVTTSALLLLMAVLGVLFSGRQVAKVDPIIALGQQQ</sequence>
<evidence type="ECO:0000259" key="8">
    <source>
        <dbReference type="Pfam" id="PF02687"/>
    </source>
</evidence>
<dbReference type="PANTHER" id="PTHR43738:SF1">
    <property type="entry name" value="HEMIN TRANSPORT SYSTEM PERMEASE PROTEIN HRTB-RELATED"/>
    <property type="match status" value="1"/>
</dbReference>
<keyword evidence="6 7" id="KW-0472">Membrane</keyword>
<gene>
    <name evidence="9" type="ORF">O0235_11640</name>
</gene>
<evidence type="ECO:0000256" key="1">
    <source>
        <dbReference type="ARBA" id="ARBA00004651"/>
    </source>
</evidence>
<feature type="transmembrane region" description="Helical" evidence="7">
    <location>
        <begin position="248"/>
        <end position="267"/>
    </location>
</feature>
<dbReference type="Proteomes" id="UP001212803">
    <property type="component" value="Chromosome"/>
</dbReference>
<feature type="transmembrane region" description="Helical" evidence="7">
    <location>
        <begin position="323"/>
        <end position="349"/>
    </location>
</feature>
<keyword evidence="5 7" id="KW-1133">Transmembrane helix</keyword>
<evidence type="ECO:0000256" key="4">
    <source>
        <dbReference type="ARBA" id="ARBA00022692"/>
    </source>
</evidence>
<evidence type="ECO:0000313" key="9">
    <source>
        <dbReference type="EMBL" id="WBL35424.1"/>
    </source>
</evidence>
<keyword evidence="3" id="KW-1003">Cell membrane</keyword>
<evidence type="ECO:0000256" key="7">
    <source>
        <dbReference type="SAM" id="Phobius"/>
    </source>
</evidence>
<feature type="transmembrane region" description="Helical" evidence="7">
    <location>
        <begin position="290"/>
        <end position="311"/>
    </location>
</feature>
<organism evidence="9 10">
    <name type="scientific">Tepidiforma flava</name>
    <dbReference type="NCBI Taxonomy" id="3004094"/>
    <lineage>
        <taxon>Bacteria</taxon>
        <taxon>Bacillati</taxon>
        <taxon>Chloroflexota</taxon>
        <taxon>Tepidiformia</taxon>
        <taxon>Tepidiformales</taxon>
        <taxon>Tepidiformaceae</taxon>
        <taxon>Tepidiforma</taxon>
    </lineage>
</organism>
<comment type="subcellular location">
    <subcellularLocation>
        <location evidence="1">Cell membrane</location>
        <topology evidence="1">Multi-pass membrane protein</topology>
    </subcellularLocation>
</comment>
<feature type="transmembrane region" description="Helical" evidence="7">
    <location>
        <begin position="12"/>
        <end position="38"/>
    </location>
</feature>
<dbReference type="InterPro" id="IPR003838">
    <property type="entry name" value="ABC3_permease_C"/>
</dbReference>
<evidence type="ECO:0000256" key="6">
    <source>
        <dbReference type="ARBA" id="ARBA00023136"/>
    </source>
</evidence>
<evidence type="ECO:0000256" key="3">
    <source>
        <dbReference type="ARBA" id="ARBA00022475"/>
    </source>
</evidence>
<feature type="domain" description="ABC3 transporter permease C-terminal" evidence="8">
    <location>
        <begin position="248"/>
        <end position="359"/>
    </location>
</feature>
<evidence type="ECO:0000256" key="5">
    <source>
        <dbReference type="ARBA" id="ARBA00022989"/>
    </source>
</evidence>
<dbReference type="InterPro" id="IPR051125">
    <property type="entry name" value="ABC-4/HrtB_transporter"/>
</dbReference>
<proteinExistence type="predicted"/>
<name>A0ABY7M4F8_9CHLR</name>
<keyword evidence="10" id="KW-1185">Reference proteome</keyword>